<feature type="coiled-coil region" evidence="1">
    <location>
        <begin position="380"/>
        <end position="407"/>
    </location>
</feature>
<feature type="region of interest" description="Disordered" evidence="2">
    <location>
        <begin position="272"/>
        <end position="293"/>
    </location>
</feature>
<dbReference type="EMBL" id="NEDP02005493">
    <property type="protein sequence ID" value="OWF39984.1"/>
    <property type="molecule type" value="Genomic_DNA"/>
</dbReference>
<accession>A0A210PU65</accession>
<feature type="compositionally biased region" description="Basic and acidic residues" evidence="2">
    <location>
        <begin position="272"/>
        <end position="288"/>
    </location>
</feature>
<protein>
    <recommendedName>
        <fullName evidence="3">Myb/SANT-like DNA-binding domain-containing protein</fullName>
    </recommendedName>
</protein>
<feature type="region of interest" description="Disordered" evidence="2">
    <location>
        <begin position="127"/>
        <end position="152"/>
    </location>
</feature>
<keyword evidence="5" id="KW-1185">Reference proteome</keyword>
<dbReference type="PANTHER" id="PTHR21411">
    <property type="entry name" value="APONTIC"/>
    <property type="match status" value="1"/>
</dbReference>
<evidence type="ECO:0000259" key="3">
    <source>
        <dbReference type="Pfam" id="PF13873"/>
    </source>
</evidence>
<dbReference type="OrthoDB" id="6084504at2759"/>
<dbReference type="STRING" id="6573.A0A210PU65"/>
<evidence type="ECO:0000256" key="1">
    <source>
        <dbReference type="SAM" id="Coils"/>
    </source>
</evidence>
<dbReference type="InterPro" id="IPR028002">
    <property type="entry name" value="Myb_DNA-bind_5"/>
</dbReference>
<reference evidence="4 5" key="1">
    <citation type="journal article" date="2017" name="Nat. Ecol. Evol.">
        <title>Scallop genome provides insights into evolution of bilaterian karyotype and development.</title>
        <authorList>
            <person name="Wang S."/>
            <person name="Zhang J."/>
            <person name="Jiao W."/>
            <person name="Li J."/>
            <person name="Xun X."/>
            <person name="Sun Y."/>
            <person name="Guo X."/>
            <person name="Huan P."/>
            <person name="Dong B."/>
            <person name="Zhang L."/>
            <person name="Hu X."/>
            <person name="Sun X."/>
            <person name="Wang J."/>
            <person name="Zhao C."/>
            <person name="Wang Y."/>
            <person name="Wang D."/>
            <person name="Huang X."/>
            <person name="Wang R."/>
            <person name="Lv J."/>
            <person name="Li Y."/>
            <person name="Zhang Z."/>
            <person name="Liu B."/>
            <person name="Lu W."/>
            <person name="Hui Y."/>
            <person name="Liang J."/>
            <person name="Zhou Z."/>
            <person name="Hou R."/>
            <person name="Li X."/>
            <person name="Liu Y."/>
            <person name="Li H."/>
            <person name="Ning X."/>
            <person name="Lin Y."/>
            <person name="Zhao L."/>
            <person name="Xing Q."/>
            <person name="Dou J."/>
            <person name="Li Y."/>
            <person name="Mao J."/>
            <person name="Guo H."/>
            <person name="Dou H."/>
            <person name="Li T."/>
            <person name="Mu C."/>
            <person name="Jiang W."/>
            <person name="Fu Q."/>
            <person name="Fu X."/>
            <person name="Miao Y."/>
            <person name="Liu J."/>
            <person name="Yu Q."/>
            <person name="Li R."/>
            <person name="Liao H."/>
            <person name="Li X."/>
            <person name="Kong Y."/>
            <person name="Jiang Z."/>
            <person name="Chourrout D."/>
            <person name="Li R."/>
            <person name="Bao Z."/>
        </authorList>
    </citation>
    <scope>NUCLEOTIDE SEQUENCE [LARGE SCALE GENOMIC DNA]</scope>
    <source>
        <strain evidence="4 5">PY_sf001</strain>
    </source>
</reference>
<gene>
    <name evidence="4" type="ORF">KP79_PYT19671</name>
</gene>
<evidence type="ECO:0000256" key="2">
    <source>
        <dbReference type="SAM" id="MobiDB-lite"/>
    </source>
</evidence>
<feature type="region of interest" description="Disordered" evidence="2">
    <location>
        <begin position="308"/>
        <end position="332"/>
    </location>
</feature>
<sequence>METYRRSFIRHQLSKRLSSTMYSGIGSIGDYRPATNNGVRQTNMQHGLGYQMRKSRGINWTHEEKVFLVRLCAAKARIIEEKKSDSNTLRMKAACWKVIYDQFSARFGRKRTLVRIKEQWKRMKLATRAEQRDREQEVMESPGNESSNTQETVPTKYYGESAEIIAQVKNILGQVANSSFNLVPVSRTEMCTGETDAVADALVRYPDIVTGELPSDGRHSTPEPEPMVIKIEIDDEEDDVYSDDHSQNRNPNSTPEPDIGVIDFNSLEEIVGPERHGNSEPNPGHDHTQASGYDLSTDDIAQKRFSIDFASDTRRSTPEVHMPSYDPGQSSEQWGFFRKSKTNSHKSDLQEDANNSRSVVDDTVLEYARIEHEKKMEYLKKEHEMKLDILKLERETARAKLRKANFKLSLSGANLPS</sequence>
<evidence type="ECO:0000313" key="4">
    <source>
        <dbReference type="EMBL" id="OWF39984.1"/>
    </source>
</evidence>
<dbReference type="AlphaFoldDB" id="A0A210PU65"/>
<feature type="compositionally biased region" description="Polar residues" evidence="2">
    <location>
        <begin position="143"/>
        <end position="152"/>
    </location>
</feature>
<feature type="region of interest" description="Disordered" evidence="2">
    <location>
        <begin position="238"/>
        <end position="260"/>
    </location>
</feature>
<dbReference type="PANTHER" id="PTHR21411:SF0">
    <property type="entry name" value="REGULATORY PROTEIN ZESTE"/>
    <property type="match status" value="1"/>
</dbReference>
<name>A0A210PU65_MIZYE</name>
<evidence type="ECO:0000313" key="5">
    <source>
        <dbReference type="Proteomes" id="UP000242188"/>
    </source>
</evidence>
<feature type="compositionally biased region" description="Basic and acidic residues" evidence="2">
    <location>
        <begin position="127"/>
        <end position="137"/>
    </location>
</feature>
<feature type="domain" description="Myb/SANT-like DNA-binding" evidence="3">
    <location>
        <begin position="56"/>
        <end position="130"/>
    </location>
</feature>
<comment type="caution">
    <text evidence="4">The sequence shown here is derived from an EMBL/GenBank/DDBJ whole genome shotgun (WGS) entry which is preliminary data.</text>
</comment>
<keyword evidence="1" id="KW-0175">Coiled coil</keyword>
<proteinExistence type="predicted"/>
<dbReference type="Pfam" id="PF13873">
    <property type="entry name" value="Myb_DNA-bind_5"/>
    <property type="match status" value="1"/>
</dbReference>
<dbReference type="Proteomes" id="UP000242188">
    <property type="component" value="Unassembled WGS sequence"/>
</dbReference>
<organism evidence="4 5">
    <name type="scientific">Mizuhopecten yessoensis</name>
    <name type="common">Japanese scallop</name>
    <name type="synonym">Patinopecten yessoensis</name>
    <dbReference type="NCBI Taxonomy" id="6573"/>
    <lineage>
        <taxon>Eukaryota</taxon>
        <taxon>Metazoa</taxon>
        <taxon>Spiralia</taxon>
        <taxon>Lophotrochozoa</taxon>
        <taxon>Mollusca</taxon>
        <taxon>Bivalvia</taxon>
        <taxon>Autobranchia</taxon>
        <taxon>Pteriomorphia</taxon>
        <taxon>Pectinida</taxon>
        <taxon>Pectinoidea</taxon>
        <taxon>Pectinidae</taxon>
        <taxon>Mizuhopecten</taxon>
    </lineage>
</organism>
<feature type="compositionally biased region" description="Basic and acidic residues" evidence="2">
    <location>
        <begin position="308"/>
        <end position="318"/>
    </location>
</feature>